<keyword evidence="2" id="KW-1185">Reference proteome</keyword>
<dbReference type="Proteomes" id="UP000652761">
    <property type="component" value="Unassembled WGS sequence"/>
</dbReference>
<evidence type="ECO:0000313" key="1">
    <source>
        <dbReference type="EMBL" id="MQM04556.1"/>
    </source>
</evidence>
<comment type="caution">
    <text evidence="1">The sequence shown here is derived from an EMBL/GenBank/DDBJ whole genome shotgun (WGS) entry which is preliminary data.</text>
</comment>
<reference evidence="1" key="1">
    <citation type="submission" date="2017-07" db="EMBL/GenBank/DDBJ databases">
        <title>Taro Niue Genome Assembly and Annotation.</title>
        <authorList>
            <person name="Atibalentja N."/>
            <person name="Keating K."/>
            <person name="Fields C.J."/>
        </authorList>
    </citation>
    <scope>NUCLEOTIDE SEQUENCE</scope>
    <source>
        <strain evidence="1">Niue_2</strain>
        <tissue evidence="1">Leaf</tissue>
    </source>
</reference>
<evidence type="ECO:0000313" key="2">
    <source>
        <dbReference type="Proteomes" id="UP000652761"/>
    </source>
</evidence>
<dbReference type="EMBL" id="NMUH01003241">
    <property type="protein sequence ID" value="MQM04556.1"/>
    <property type="molecule type" value="Genomic_DNA"/>
</dbReference>
<dbReference type="AlphaFoldDB" id="A0A843W9I7"/>
<name>A0A843W9I7_COLES</name>
<gene>
    <name evidence="1" type="ORF">Taro_037362</name>
</gene>
<sequence length="176" mass="18660">MWWLDNAPRLGSGPSSFFVPPLTFAQGEQDREQGGGQGQGGWRTATLATATETAPADANSGDGYSGQRWRLRWRAALSSPRVGGAGEARTWAQLGAGAAKRGWCDQPVALSGRQRQPGSARARTGRGLLAGIRGKVARGRQGQRVRRGSSTGGTLYADCLRRLASRAVNEPGLDWA</sequence>
<protein>
    <submittedName>
        <fullName evidence="1">Uncharacterized protein</fullName>
    </submittedName>
</protein>
<organism evidence="1 2">
    <name type="scientific">Colocasia esculenta</name>
    <name type="common">Wild taro</name>
    <name type="synonym">Arum esculentum</name>
    <dbReference type="NCBI Taxonomy" id="4460"/>
    <lineage>
        <taxon>Eukaryota</taxon>
        <taxon>Viridiplantae</taxon>
        <taxon>Streptophyta</taxon>
        <taxon>Embryophyta</taxon>
        <taxon>Tracheophyta</taxon>
        <taxon>Spermatophyta</taxon>
        <taxon>Magnoliopsida</taxon>
        <taxon>Liliopsida</taxon>
        <taxon>Araceae</taxon>
        <taxon>Aroideae</taxon>
        <taxon>Colocasieae</taxon>
        <taxon>Colocasia</taxon>
    </lineage>
</organism>
<proteinExistence type="predicted"/>
<accession>A0A843W9I7</accession>